<protein>
    <recommendedName>
        <fullName evidence="5">DUF262 domain-containing protein</fullName>
    </recommendedName>
</protein>
<dbReference type="AlphaFoldDB" id="A0A2V2MTS4"/>
<feature type="domain" description="GmrSD restriction endonucleases C-terminal" evidence="2">
    <location>
        <begin position="426"/>
        <end position="573"/>
    </location>
</feature>
<sequence length="705" mass="82083">MCTMKAAKSSVWDLYNGAKQYVVPLFQRPYVWSRAQWDQLWSDITEQYSLKVGSPRDKIPDRFLGSIVVVREYEKNLDKYTIIDGQQRITTISIILAVIRAFAKERGVNELYEQISDFLKNSPRSGEGQYVVIPTRVDKASLYHIFDEDYNFEHDSRIVECFDFFWRKIDESHDLDITSLQQVITEDLCVVYIELDQGENPNQVFEALNYRGVPLEESDLIRNFFFASLESPEVAESQYDQFWKPMEERFGNHQDLISRFLRYFCMRAGDTIRSGEIFESIRRTFLGAPPDEIKGLLQDINRFSDYYLRLLQPELLPLEKVISEEIRRHLGRIKLLGSDVTAPFLMDCFGWNDPEYKNGIELADDQFSAVLKQVETYLVRRAVCGRSDVGYEEVFSLLCRTINKDGGPVQDQVSSFFIRLEEPYRMPDDDEFDDHLRYSDLYHPDTENTNAWVVMTALETYFSDQSPASEASAGIDLFDDTPSEQMIDHIMPIALTAWWQDHLGSDWQTVHQDYLHRLGNLTLTMENSSILNADFDTKKAWYALDTHLLNSSMKGIKLWRKFQIDQRSGVLAAFCKKIWPYQAKIAPPVVIQEESVPGLRFGDIPKTAKPVMVTVQGTAHAVKFWYQVLEVTVRAIYEAEPQKFERIVREWPGYFSDDSSRYKSSVGPYTFKSRFGRYQIRDMCMGMIRLVGWNDDSWSLEVTYH</sequence>
<organism evidence="3 4">
    <name type="scientific">Methanospirillum lacunae</name>
    <dbReference type="NCBI Taxonomy" id="668570"/>
    <lineage>
        <taxon>Archaea</taxon>
        <taxon>Methanobacteriati</taxon>
        <taxon>Methanobacteriota</taxon>
        <taxon>Stenosarchaea group</taxon>
        <taxon>Methanomicrobia</taxon>
        <taxon>Methanomicrobiales</taxon>
        <taxon>Methanospirillaceae</taxon>
        <taxon>Methanospirillum</taxon>
    </lineage>
</organism>
<dbReference type="EMBL" id="QGMY01000008">
    <property type="protein sequence ID" value="PWR71432.1"/>
    <property type="molecule type" value="Genomic_DNA"/>
</dbReference>
<dbReference type="Pfam" id="PF03235">
    <property type="entry name" value="GmrSD_N"/>
    <property type="match status" value="1"/>
</dbReference>
<proteinExistence type="predicted"/>
<dbReference type="Proteomes" id="UP000245657">
    <property type="component" value="Unassembled WGS sequence"/>
</dbReference>
<dbReference type="InterPro" id="IPR011089">
    <property type="entry name" value="GmrSD_C"/>
</dbReference>
<evidence type="ECO:0000259" key="2">
    <source>
        <dbReference type="Pfam" id="PF07510"/>
    </source>
</evidence>
<keyword evidence="4" id="KW-1185">Reference proteome</keyword>
<name>A0A2V2MTS4_9EURY</name>
<gene>
    <name evidence="3" type="ORF">DK846_11240</name>
</gene>
<feature type="domain" description="GmrSD restriction endonucleases N-terminal" evidence="1">
    <location>
        <begin position="12"/>
        <end position="226"/>
    </location>
</feature>
<accession>A0A2V2MTS4</accession>
<comment type="caution">
    <text evidence="3">The sequence shown here is derived from an EMBL/GenBank/DDBJ whole genome shotgun (WGS) entry which is preliminary data.</text>
</comment>
<reference evidence="3 4" key="1">
    <citation type="submission" date="2018-05" db="EMBL/GenBank/DDBJ databases">
        <title>Draft genome of Methanospirillum lacunae Ki8-1.</title>
        <authorList>
            <person name="Dueholm M.S."/>
            <person name="Nielsen P.H."/>
            <person name="Bakmann L.F."/>
            <person name="Otzen D.E."/>
        </authorList>
    </citation>
    <scope>NUCLEOTIDE SEQUENCE [LARGE SCALE GENOMIC DNA]</scope>
    <source>
        <strain evidence="3 4">Ki8-1</strain>
    </source>
</reference>
<dbReference type="PANTHER" id="PTHR35149">
    <property type="entry name" value="SLL5132 PROTEIN"/>
    <property type="match status" value="1"/>
</dbReference>
<dbReference type="PANTHER" id="PTHR35149:SF1">
    <property type="entry name" value="DUF5655 DOMAIN-CONTAINING PROTEIN"/>
    <property type="match status" value="1"/>
</dbReference>
<dbReference type="Pfam" id="PF07510">
    <property type="entry name" value="GmrSD_C"/>
    <property type="match status" value="1"/>
</dbReference>
<evidence type="ECO:0000259" key="1">
    <source>
        <dbReference type="Pfam" id="PF03235"/>
    </source>
</evidence>
<dbReference type="InterPro" id="IPR004919">
    <property type="entry name" value="GmrSD_N"/>
</dbReference>
<evidence type="ECO:0008006" key="5">
    <source>
        <dbReference type="Google" id="ProtNLM"/>
    </source>
</evidence>
<evidence type="ECO:0000313" key="4">
    <source>
        <dbReference type="Proteomes" id="UP000245657"/>
    </source>
</evidence>
<evidence type="ECO:0000313" key="3">
    <source>
        <dbReference type="EMBL" id="PWR71432.1"/>
    </source>
</evidence>